<dbReference type="Proteomes" id="UP000092154">
    <property type="component" value="Unassembled WGS sequence"/>
</dbReference>
<dbReference type="AlphaFoldDB" id="A0A1B7MXN5"/>
<evidence type="ECO:0000313" key="1">
    <source>
        <dbReference type="EMBL" id="OAX37373.1"/>
    </source>
</evidence>
<organism evidence="1 2">
    <name type="scientific">Rhizopogon vinicolor AM-OR11-026</name>
    <dbReference type="NCBI Taxonomy" id="1314800"/>
    <lineage>
        <taxon>Eukaryota</taxon>
        <taxon>Fungi</taxon>
        <taxon>Dikarya</taxon>
        <taxon>Basidiomycota</taxon>
        <taxon>Agaricomycotina</taxon>
        <taxon>Agaricomycetes</taxon>
        <taxon>Agaricomycetidae</taxon>
        <taxon>Boletales</taxon>
        <taxon>Suillineae</taxon>
        <taxon>Rhizopogonaceae</taxon>
        <taxon>Rhizopogon</taxon>
    </lineage>
</organism>
<accession>A0A1B7MXN5</accession>
<dbReference type="EMBL" id="KV448356">
    <property type="protein sequence ID" value="OAX37373.1"/>
    <property type="molecule type" value="Genomic_DNA"/>
</dbReference>
<evidence type="ECO:0000313" key="2">
    <source>
        <dbReference type="Proteomes" id="UP000092154"/>
    </source>
</evidence>
<proteinExistence type="predicted"/>
<sequence length="426" mass="47983">MISSSRRGLPHTMSMAAAYNDPVLHVGKNAEATATKKTEALIYPFAGAIIQRVVNDPTFRFPCLWLDSPLSYPYLYVIRRTIQTLLHVMGPHRRFPFPTELGLLILAYAGRPTFTQTGSHATASDIYSSAMALCRVSRAVRRAVLPQILHTVALLEKRNVKAFVRALRMQRAYAKRGSDLHFDYADCIHRIWIGEISAGPRFISFFTPLCRSASDISLLAPVLLAAESLSIDYAGMFLLEGCLSHVWDSRDMNINHIPWSTKTLTLRGESKESHFRKENAATSAFIASIPYVICLFPPETTTTWTRCSGGDLEENRDAWLSFGKFSAWIEHAKMPHWKSLQTITFAWPHLVDSVTAWLVNRRDAHVELLTYVLPVHGWGYEQFSIKEVENSEETMTAPSPMESKIRGSHQYPPGPSYTMYLAATLS</sequence>
<reference evidence="1 2" key="1">
    <citation type="submission" date="2016-06" db="EMBL/GenBank/DDBJ databases">
        <title>Comparative genomics of the ectomycorrhizal sister species Rhizopogon vinicolor and Rhizopogon vesiculosus (Basidiomycota: Boletales) reveals a divergence of the mating type B locus.</title>
        <authorList>
            <consortium name="DOE Joint Genome Institute"/>
            <person name="Mujic A.B."/>
            <person name="Kuo A."/>
            <person name="Tritt A."/>
            <person name="Lipzen A."/>
            <person name="Chen C."/>
            <person name="Johnson J."/>
            <person name="Sharma A."/>
            <person name="Barry K."/>
            <person name="Grigoriev I.V."/>
            <person name="Spatafora J.W."/>
        </authorList>
    </citation>
    <scope>NUCLEOTIDE SEQUENCE [LARGE SCALE GENOMIC DNA]</scope>
    <source>
        <strain evidence="1 2">AM-OR11-026</strain>
    </source>
</reference>
<dbReference type="OrthoDB" id="2606310at2759"/>
<dbReference type="InParanoid" id="A0A1B7MXN5"/>
<dbReference type="STRING" id="1314800.A0A1B7MXN5"/>
<name>A0A1B7MXN5_9AGAM</name>
<keyword evidence="2" id="KW-1185">Reference proteome</keyword>
<gene>
    <name evidence="1" type="ORF">K503DRAFT_866920</name>
</gene>
<protein>
    <submittedName>
        <fullName evidence="1">Uncharacterized protein</fullName>
    </submittedName>
</protein>